<organism evidence="1 2">
    <name type="scientific">Melastoma candidum</name>
    <dbReference type="NCBI Taxonomy" id="119954"/>
    <lineage>
        <taxon>Eukaryota</taxon>
        <taxon>Viridiplantae</taxon>
        <taxon>Streptophyta</taxon>
        <taxon>Embryophyta</taxon>
        <taxon>Tracheophyta</taxon>
        <taxon>Spermatophyta</taxon>
        <taxon>Magnoliopsida</taxon>
        <taxon>eudicotyledons</taxon>
        <taxon>Gunneridae</taxon>
        <taxon>Pentapetalae</taxon>
        <taxon>rosids</taxon>
        <taxon>malvids</taxon>
        <taxon>Myrtales</taxon>
        <taxon>Melastomataceae</taxon>
        <taxon>Melastomatoideae</taxon>
        <taxon>Melastomateae</taxon>
        <taxon>Melastoma</taxon>
    </lineage>
</organism>
<accession>A0ACB9S0R4</accession>
<dbReference type="Proteomes" id="UP001057402">
    <property type="component" value="Chromosome 2"/>
</dbReference>
<protein>
    <submittedName>
        <fullName evidence="1">Uncharacterized protein</fullName>
    </submittedName>
</protein>
<reference evidence="2" key="1">
    <citation type="journal article" date="2023" name="Front. Plant Sci.">
        <title>Chromosomal-level genome assembly of Melastoma candidum provides insights into trichome evolution.</title>
        <authorList>
            <person name="Zhong Y."/>
            <person name="Wu W."/>
            <person name="Sun C."/>
            <person name="Zou P."/>
            <person name="Liu Y."/>
            <person name="Dai S."/>
            <person name="Zhou R."/>
        </authorList>
    </citation>
    <scope>NUCLEOTIDE SEQUENCE [LARGE SCALE GENOMIC DNA]</scope>
</reference>
<sequence length="694" mass="77036">MYSSGKQDPLPQLPLARDGAARPSFASTRTMILPPPPSSSSPQHLTLDDVLPGCFYVIDPSTIPPKYPHQIKQIRIVMVSEKTESRISLRFPSTHSLRGHFSRISAPHTRSVGVWRNDLPPLDEKCVIGSEAACQLLLRRVLPEELAERKVSFDFWVAQRTSSHVVKTNNADGEGDARDTSMRSLTVSKRGSCWSELWGTDMVSWGKRRQVRFLNRHEESLEDKPSQILALTQGCEGKKGDDEEEEDDKEGTDEMDEESKAKSLVKAKTNWSQKQKYLAGGEGTSASKKKRSRRNLVQSGGKQVQVYARSNWRNVKVATINRWPVQRYKLAEENMLKIMKEKGAVFNNPIKRPALRTEARKLIGDTGLLDHLLKHMSGKLAPGGKERFRRRHNADGAMEYWLESADLVDLRRQAGVDDPFWTPPHGWKLGDNPSQDPTCAREIRELQEEITSLKREIDQLSTAVFDRQGDELLAVSTQTSCNPGLNLEQVVASIISLKEMCSELARKDPAREEQLWGMALSLNKTKAAMEELKSMKEEIKKLKWAMEESNQSGSGESTLPQLMAMANSGGAGGEDNNIGRTKEDSRRKDCGTQTVDVDAAADEMMLAMLRAQKAEKQRRLRSGFEICKPQTLTKSQLTAPAGLVEHLVAVPTPPAVSSSSADAASPLSQSSPTLVGRASLRQDLPSSQRAGGLP</sequence>
<keyword evidence="2" id="KW-1185">Reference proteome</keyword>
<dbReference type="EMBL" id="CM042881">
    <property type="protein sequence ID" value="KAI4384719.1"/>
    <property type="molecule type" value="Genomic_DNA"/>
</dbReference>
<gene>
    <name evidence="1" type="ORF">MLD38_002834</name>
</gene>
<comment type="caution">
    <text evidence="1">The sequence shown here is derived from an EMBL/GenBank/DDBJ whole genome shotgun (WGS) entry which is preliminary data.</text>
</comment>
<evidence type="ECO:0000313" key="1">
    <source>
        <dbReference type="EMBL" id="KAI4384719.1"/>
    </source>
</evidence>
<proteinExistence type="predicted"/>
<name>A0ACB9S0R4_9MYRT</name>
<evidence type="ECO:0000313" key="2">
    <source>
        <dbReference type="Proteomes" id="UP001057402"/>
    </source>
</evidence>